<organism evidence="9 11">
    <name type="scientific">Arthrobacter gengyunqii</name>
    <dbReference type="NCBI Taxonomy" id="2886940"/>
    <lineage>
        <taxon>Bacteria</taxon>
        <taxon>Bacillati</taxon>
        <taxon>Actinomycetota</taxon>
        <taxon>Actinomycetes</taxon>
        <taxon>Micrococcales</taxon>
        <taxon>Micrococcaceae</taxon>
        <taxon>Arthrobacter</taxon>
    </lineage>
</organism>
<evidence type="ECO:0000256" key="1">
    <source>
        <dbReference type="ARBA" id="ARBA00004141"/>
    </source>
</evidence>
<keyword evidence="4 6" id="KW-0472">Membrane</keyword>
<name>A0A9X1S6R0_9MICC</name>
<evidence type="ECO:0000256" key="3">
    <source>
        <dbReference type="ARBA" id="ARBA00022989"/>
    </source>
</evidence>
<dbReference type="AlphaFoldDB" id="A0A9X1S6R0"/>
<dbReference type="RefSeq" id="WP_227889773.1">
    <property type="nucleotide sequence ID" value="NZ_CP095461.1"/>
</dbReference>
<dbReference type="GO" id="GO:0005886">
    <property type="term" value="C:plasma membrane"/>
    <property type="evidence" value="ECO:0007669"/>
    <property type="project" value="TreeGrafter"/>
</dbReference>
<feature type="domain" description="NfeD-like C-terminal" evidence="7">
    <location>
        <begin position="93"/>
        <end position="148"/>
    </location>
</feature>
<evidence type="ECO:0000313" key="8">
    <source>
        <dbReference type="EMBL" id="MCC3264923.1"/>
    </source>
</evidence>
<feature type="transmembrane region" description="Helical" evidence="6">
    <location>
        <begin position="6"/>
        <end position="26"/>
    </location>
</feature>
<evidence type="ECO:0000256" key="6">
    <source>
        <dbReference type="SAM" id="Phobius"/>
    </source>
</evidence>
<proteinExistence type="predicted"/>
<keyword evidence="2 6" id="KW-0812">Transmembrane</keyword>
<comment type="subcellular location">
    <subcellularLocation>
        <location evidence="1">Membrane</location>
        <topology evidence="1">Multi-pass membrane protein</topology>
    </subcellularLocation>
</comment>
<keyword evidence="3 6" id="KW-1133">Transmembrane helix</keyword>
<dbReference type="PANTHER" id="PTHR33507:SF3">
    <property type="entry name" value="INNER MEMBRANE PROTEIN YBBJ"/>
    <property type="match status" value="1"/>
</dbReference>
<evidence type="ECO:0000313" key="10">
    <source>
        <dbReference type="Proteomes" id="UP001139168"/>
    </source>
</evidence>
<reference evidence="9" key="1">
    <citation type="submission" date="2021-10" db="EMBL/GenBank/DDBJ databases">
        <title>Novel species in genus Arthrobacter.</title>
        <authorList>
            <person name="Liu Y."/>
        </authorList>
    </citation>
    <scope>NUCLEOTIDE SEQUENCE</scope>
    <source>
        <strain evidence="8">Zg-Y786</strain>
        <strain evidence="9">Zg-Y809</strain>
    </source>
</reference>
<protein>
    <submittedName>
        <fullName evidence="9">NfeD family protein</fullName>
    </submittedName>
</protein>
<accession>A0A9X1S6R0</accession>
<feature type="transmembrane region" description="Helical" evidence="6">
    <location>
        <begin position="33"/>
        <end position="53"/>
    </location>
</feature>
<keyword evidence="10" id="KW-1185">Reference proteome</keyword>
<dbReference type="InterPro" id="IPR002810">
    <property type="entry name" value="NfeD-like_C"/>
</dbReference>
<feature type="transmembrane region" description="Helical" evidence="6">
    <location>
        <begin position="59"/>
        <end position="77"/>
    </location>
</feature>
<dbReference type="PANTHER" id="PTHR33507">
    <property type="entry name" value="INNER MEMBRANE PROTEIN YBBJ"/>
    <property type="match status" value="1"/>
</dbReference>
<dbReference type="EMBL" id="JAJFZQ010000002">
    <property type="protein sequence ID" value="MCC3264923.1"/>
    <property type="molecule type" value="Genomic_DNA"/>
</dbReference>
<evidence type="ECO:0000313" key="9">
    <source>
        <dbReference type="EMBL" id="MCC3269381.1"/>
    </source>
</evidence>
<dbReference type="EMBL" id="JAJFZP010000006">
    <property type="protein sequence ID" value="MCC3269381.1"/>
    <property type="molecule type" value="Genomic_DNA"/>
</dbReference>
<feature type="region of interest" description="Disordered" evidence="5">
    <location>
        <begin position="154"/>
        <end position="174"/>
    </location>
</feature>
<comment type="caution">
    <text evidence="9">The sequence shown here is derived from an EMBL/GenBank/DDBJ whole genome shotgun (WGS) entry which is preliminary data.</text>
</comment>
<evidence type="ECO:0000256" key="2">
    <source>
        <dbReference type="ARBA" id="ARBA00022692"/>
    </source>
</evidence>
<evidence type="ECO:0000256" key="5">
    <source>
        <dbReference type="SAM" id="MobiDB-lite"/>
    </source>
</evidence>
<dbReference type="Proteomes" id="UP001139168">
    <property type="component" value="Unassembled WGS sequence"/>
</dbReference>
<evidence type="ECO:0000259" key="7">
    <source>
        <dbReference type="Pfam" id="PF01957"/>
    </source>
</evidence>
<dbReference type="Pfam" id="PF01957">
    <property type="entry name" value="NfeD"/>
    <property type="match status" value="1"/>
</dbReference>
<evidence type="ECO:0000256" key="4">
    <source>
        <dbReference type="ARBA" id="ARBA00023136"/>
    </source>
</evidence>
<sequence length="174" mass="18175">MQDVYQWLLDYGWAVWLVLFLGLAAIETLTLDLFFAMLSVGALGAMLAAVFGAPLFLQVVVFCIVALLMIVLVRPIALKHLERGPKDQRSNIDRLIGAPAVTLEAVSGSAGTVKIGGDIWTARTPDGSSVDSGAPVLVTRIDGATAVVVAAPAGAHAADGTADEESSDDPGFQR</sequence>
<gene>
    <name evidence="9" type="ORF">LJ751_08385</name>
    <name evidence="8" type="ORF">LJ752_02545</name>
</gene>
<dbReference type="InterPro" id="IPR012340">
    <property type="entry name" value="NA-bd_OB-fold"/>
</dbReference>
<evidence type="ECO:0000313" key="11">
    <source>
        <dbReference type="Proteomes" id="UP001139264"/>
    </source>
</evidence>
<dbReference type="Proteomes" id="UP001139264">
    <property type="component" value="Unassembled WGS sequence"/>
</dbReference>
<dbReference type="InterPro" id="IPR052165">
    <property type="entry name" value="Membrane_assoc_protease"/>
</dbReference>
<dbReference type="Gene3D" id="2.40.50.140">
    <property type="entry name" value="Nucleic acid-binding proteins"/>
    <property type="match status" value="1"/>
</dbReference>
<dbReference type="SUPFAM" id="SSF141322">
    <property type="entry name" value="NfeD domain-like"/>
    <property type="match status" value="1"/>
</dbReference>